<reference evidence="7 8" key="1">
    <citation type="submission" date="2016-10" db="EMBL/GenBank/DDBJ databases">
        <authorList>
            <person name="de Groot N.N."/>
        </authorList>
    </citation>
    <scope>NUCLEOTIDE SEQUENCE [LARGE SCALE GENOMIC DNA]</scope>
    <source>
        <strain evidence="7 8">DSM 28129</strain>
    </source>
</reference>
<dbReference type="InterPro" id="IPR006060">
    <property type="entry name" value="Maltose/Cyclodextrin-bd"/>
</dbReference>
<evidence type="ECO:0000256" key="5">
    <source>
        <dbReference type="RuleBase" id="RU365005"/>
    </source>
</evidence>
<keyword evidence="5" id="KW-0472">Membrane</keyword>
<dbReference type="InterPro" id="IPR006059">
    <property type="entry name" value="SBP"/>
</dbReference>
<evidence type="ECO:0000256" key="6">
    <source>
        <dbReference type="SAM" id="MobiDB-lite"/>
    </source>
</evidence>
<dbReference type="GO" id="GO:0015768">
    <property type="term" value="P:maltose transport"/>
    <property type="evidence" value="ECO:0007669"/>
    <property type="project" value="TreeGrafter"/>
</dbReference>
<dbReference type="GO" id="GO:0042956">
    <property type="term" value="P:maltodextrin transmembrane transport"/>
    <property type="evidence" value="ECO:0007669"/>
    <property type="project" value="TreeGrafter"/>
</dbReference>
<dbReference type="Pfam" id="PF13416">
    <property type="entry name" value="SBP_bac_8"/>
    <property type="match status" value="1"/>
</dbReference>
<dbReference type="EMBL" id="FNBG01000031">
    <property type="protein sequence ID" value="SDG24951.1"/>
    <property type="molecule type" value="Genomic_DNA"/>
</dbReference>
<dbReference type="GO" id="GO:0015144">
    <property type="term" value="F:carbohydrate transmembrane transporter activity"/>
    <property type="evidence" value="ECO:0007669"/>
    <property type="project" value="InterPro"/>
</dbReference>
<name>A0A1G7SPT1_9BACL</name>
<dbReference type="GO" id="GO:1901982">
    <property type="term" value="F:maltose binding"/>
    <property type="evidence" value="ECO:0007669"/>
    <property type="project" value="TreeGrafter"/>
</dbReference>
<dbReference type="CDD" id="cd13586">
    <property type="entry name" value="PBP2_Maltose_binding_like"/>
    <property type="match status" value="1"/>
</dbReference>
<gene>
    <name evidence="7" type="ORF">SAMN04488542_13129</name>
</gene>
<dbReference type="AlphaFoldDB" id="A0A1G7SPT1"/>
<keyword evidence="2 5" id="KW-0813">Transport</keyword>
<proteinExistence type="inferred from homology"/>
<keyword evidence="3 5" id="KW-0762">Sugar transport</keyword>
<feature type="signal peptide" evidence="5">
    <location>
        <begin position="1"/>
        <end position="30"/>
    </location>
</feature>
<dbReference type="STRING" id="670482.SAMN04488542_13129"/>
<evidence type="ECO:0000313" key="7">
    <source>
        <dbReference type="EMBL" id="SDG24951.1"/>
    </source>
</evidence>
<comment type="subcellular location">
    <subcellularLocation>
        <location evidence="5">Cell membrane</location>
        <topology evidence="5">Lipid-anchor</topology>
    </subcellularLocation>
</comment>
<evidence type="ECO:0000256" key="3">
    <source>
        <dbReference type="ARBA" id="ARBA00022597"/>
    </source>
</evidence>
<keyword evidence="5" id="KW-1003">Cell membrane</keyword>
<keyword evidence="8" id="KW-1185">Reference proteome</keyword>
<dbReference type="SUPFAM" id="SSF53850">
    <property type="entry name" value="Periplasmic binding protein-like II"/>
    <property type="match status" value="1"/>
</dbReference>
<evidence type="ECO:0000256" key="1">
    <source>
        <dbReference type="ARBA" id="ARBA00008520"/>
    </source>
</evidence>
<evidence type="ECO:0000313" key="8">
    <source>
        <dbReference type="Proteomes" id="UP000198972"/>
    </source>
</evidence>
<sequence length="444" mass="48504">MRRKGMSVLALSFVFILVFALVGCSGGNNATGNQNAKPDNANKGNATSTNSGNQPTEPAEPEIEKDASLLVWDNGGSDEDWAKAVAEEFTKKYNIPVEVQVVAQGDAPTKLQTDGPALLGADVFLAPHDRIGSLVSAGLILENFYPDEYKRDFMDAAITGTTIDGVLYGYPTAIDTYALIYNKDLVKKVPETMDELIEQAKAFTDKSKGQYGFMMQVGDFYFLHGFLGGYGGYVFGDKNTNSQDIGLNNEGAVKAGELMQRLRKEVLPLSSADINAAIKESLFIDNKLMFDINGPWSVAALQEGKVNFGVAPLPKLDNGKAPASFSGVRAYYVNSYTKYPEAASLYAKFATSEEMLMKKFEMSGQMPPRTKLLENEKINSDEIIKGFLEQAAVSVPMPNIPEMEPVWGAMNNAFTVIWDEDTDPKVILDKAVKQIKEGITLLKQ</sequence>
<dbReference type="GO" id="GO:0055052">
    <property type="term" value="C:ATP-binding cassette (ABC) transporter complex, substrate-binding subunit-containing"/>
    <property type="evidence" value="ECO:0007669"/>
    <property type="project" value="TreeGrafter"/>
</dbReference>
<organism evidence="7 8">
    <name type="scientific">Fontibacillus panacisegetis</name>
    <dbReference type="NCBI Taxonomy" id="670482"/>
    <lineage>
        <taxon>Bacteria</taxon>
        <taxon>Bacillati</taxon>
        <taxon>Bacillota</taxon>
        <taxon>Bacilli</taxon>
        <taxon>Bacillales</taxon>
        <taxon>Paenibacillaceae</taxon>
        <taxon>Fontibacillus</taxon>
    </lineage>
</organism>
<dbReference type="Proteomes" id="UP000198972">
    <property type="component" value="Unassembled WGS sequence"/>
</dbReference>
<dbReference type="PRINTS" id="PR00181">
    <property type="entry name" value="MALTOSEBP"/>
</dbReference>
<dbReference type="PROSITE" id="PS51257">
    <property type="entry name" value="PROKAR_LIPOPROTEIN"/>
    <property type="match status" value="1"/>
</dbReference>
<protein>
    <recommendedName>
        <fullName evidence="5">Maltodextrin-binding protein</fullName>
    </recommendedName>
</protein>
<dbReference type="Gene3D" id="3.40.190.10">
    <property type="entry name" value="Periplasmic binding protein-like II"/>
    <property type="match status" value="2"/>
</dbReference>
<accession>A0A1G7SPT1</accession>
<feature type="compositionally biased region" description="Polar residues" evidence="6">
    <location>
        <begin position="32"/>
        <end position="56"/>
    </location>
</feature>
<dbReference type="PANTHER" id="PTHR30061">
    <property type="entry name" value="MALTOSE-BINDING PERIPLASMIC PROTEIN"/>
    <property type="match status" value="1"/>
</dbReference>
<comment type="similarity">
    <text evidence="1 5">Belongs to the bacterial solute-binding protein 1 family.</text>
</comment>
<dbReference type="PANTHER" id="PTHR30061:SF50">
    <property type="entry name" value="MALTOSE_MALTODEXTRIN-BINDING PERIPLASMIC PROTEIN"/>
    <property type="match status" value="1"/>
</dbReference>
<keyword evidence="4 5" id="KW-0732">Signal</keyword>
<dbReference type="RefSeq" id="WP_091235143.1">
    <property type="nucleotide sequence ID" value="NZ_FNBG01000031.1"/>
</dbReference>
<feature type="chain" id="PRO_5013431764" description="Maltodextrin-binding protein" evidence="5">
    <location>
        <begin position="31"/>
        <end position="444"/>
    </location>
</feature>
<feature type="region of interest" description="Disordered" evidence="6">
    <location>
        <begin position="32"/>
        <end position="62"/>
    </location>
</feature>
<keyword evidence="5" id="KW-0449">Lipoprotein</keyword>
<evidence type="ECO:0000256" key="2">
    <source>
        <dbReference type="ARBA" id="ARBA00022448"/>
    </source>
</evidence>
<evidence type="ECO:0000256" key="4">
    <source>
        <dbReference type="ARBA" id="ARBA00022729"/>
    </source>
</evidence>
<dbReference type="OrthoDB" id="9766758at2"/>